<evidence type="ECO:0000256" key="5">
    <source>
        <dbReference type="ARBA" id="ARBA00022679"/>
    </source>
</evidence>
<dbReference type="PIRSF" id="PIRSF004486">
    <property type="entry name" value="MraW"/>
    <property type="match status" value="1"/>
</dbReference>
<dbReference type="SUPFAM" id="SSF81799">
    <property type="entry name" value="Putative methyltransferase TM0872, insert domain"/>
    <property type="match status" value="1"/>
</dbReference>
<evidence type="ECO:0000256" key="4">
    <source>
        <dbReference type="ARBA" id="ARBA00022603"/>
    </source>
</evidence>
<feature type="binding site" evidence="7">
    <location>
        <position position="109"/>
    </location>
    <ligand>
        <name>S-adenosyl-L-methionine</name>
        <dbReference type="ChEBI" id="CHEBI:59789"/>
    </ligand>
</feature>
<keyword evidence="4 7" id="KW-0489">Methyltransferase</keyword>
<dbReference type="STRING" id="1760988.SAMN02949497_1094"/>
<dbReference type="Gene3D" id="1.10.150.170">
    <property type="entry name" value="Putative methyltransferase TM0872, insert domain"/>
    <property type="match status" value="1"/>
</dbReference>
<evidence type="ECO:0000313" key="9">
    <source>
        <dbReference type="Proteomes" id="UP000192923"/>
    </source>
</evidence>
<dbReference type="PANTHER" id="PTHR11265">
    <property type="entry name" value="S-ADENOSYL-METHYLTRANSFERASE MRAW"/>
    <property type="match status" value="1"/>
</dbReference>
<keyword evidence="9" id="KW-1185">Reference proteome</keyword>
<dbReference type="HAMAP" id="MF_01007">
    <property type="entry name" value="16SrRNA_methyltr_H"/>
    <property type="match status" value="1"/>
</dbReference>
<keyword evidence="6 7" id="KW-0949">S-adenosyl-L-methionine</keyword>
<feature type="binding site" evidence="7">
    <location>
        <position position="53"/>
    </location>
    <ligand>
        <name>S-adenosyl-L-methionine</name>
        <dbReference type="ChEBI" id="CHEBI:59789"/>
    </ligand>
</feature>
<proteinExistence type="inferred from homology"/>
<reference evidence="8 9" key="1">
    <citation type="submission" date="2016-12" db="EMBL/GenBank/DDBJ databases">
        <authorList>
            <person name="Song W.-J."/>
            <person name="Kurnit D.M."/>
        </authorList>
    </citation>
    <scope>NUCLEOTIDE SEQUENCE [LARGE SCALE GENOMIC DNA]</scope>
    <source>
        <strain evidence="8 9">175</strain>
    </source>
</reference>
<feature type="binding site" evidence="7">
    <location>
        <position position="102"/>
    </location>
    <ligand>
        <name>S-adenosyl-L-methionine</name>
        <dbReference type="ChEBI" id="CHEBI:59789"/>
    </ligand>
</feature>
<feature type="binding site" evidence="7">
    <location>
        <begin position="33"/>
        <end position="35"/>
    </location>
    <ligand>
        <name>S-adenosyl-L-methionine</name>
        <dbReference type="ChEBI" id="CHEBI:59789"/>
    </ligand>
</feature>
<sequence>MDAPHRPVMLREAVAGLAPERGGYFVDGTFGRGGHTTALLARLGDQDRLLALDKDPDALASSEALALRADPRLELVHGSFAQLAAFIAERGRLGQVAGVLMDLGVSSPQLDEAGRGFSFMRDGPLDMRMDTGRGITAAEWLADVSENELIRVLRDYGEERYARRIAQAIVARRSNQPLSTTAELAGLIAAAAPTREKGKHPATRSFQAIRIHINHELEELEAGLRQALEILRPGGRMAVISFHSLEDRIVKRFMRDESRNGGSTPMPWPAPDERAPRLARIGKAILPSAEETAENPRARSAVLRIAERLSA</sequence>
<keyword evidence="2 7" id="KW-0963">Cytoplasm</keyword>
<dbReference type="RefSeq" id="WP_085216145.1">
    <property type="nucleotide sequence ID" value="NZ_FXAM01000001.1"/>
</dbReference>
<keyword evidence="5 7" id="KW-0808">Transferase</keyword>
<evidence type="ECO:0000256" key="6">
    <source>
        <dbReference type="ARBA" id="ARBA00022691"/>
    </source>
</evidence>
<organism evidence="8 9">
    <name type="scientific">Methylomagnum ishizawai</name>
    <dbReference type="NCBI Taxonomy" id="1760988"/>
    <lineage>
        <taxon>Bacteria</taxon>
        <taxon>Pseudomonadati</taxon>
        <taxon>Pseudomonadota</taxon>
        <taxon>Gammaproteobacteria</taxon>
        <taxon>Methylococcales</taxon>
        <taxon>Methylococcaceae</taxon>
        <taxon>Methylomagnum</taxon>
    </lineage>
</organism>
<evidence type="ECO:0000256" key="1">
    <source>
        <dbReference type="ARBA" id="ARBA00010396"/>
    </source>
</evidence>
<dbReference type="Gene3D" id="3.40.50.150">
    <property type="entry name" value="Vaccinia Virus protein VP39"/>
    <property type="match status" value="1"/>
</dbReference>
<accession>A0A1Y6CZR9</accession>
<dbReference type="GO" id="GO:0005737">
    <property type="term" value="C:cytoplasm"/>
    <property type="evidence" value="ECO:0007669"/>
    <property type="project" value="UniProtKB-SubCell"/>
</dbReference>
<keyword evidence="3 7" id="KW-0698">rRNA processing</keyword>
<evidence type="ECO:0000256" key="3">
    <source>
        <dbReference type="ARBA" id="ARBA00022552"/>
    </source>
</evidence>
<dbReference type="GO" id="GO:0070475">
    <property type="term" value="P:rRNA base methylation"/>
    <property type="evidence" value="ECO:0007669"/>
    <property type="project" value="UniProtKB-UniRule"/>
</dbReference>
<dbReference type="AlphaFoldDB" id="A0A1Y6CZR9"/>
<dbReference type="InterPro" id="IPR023397">
    <property type="entry name" value="SAM-dep_MeTrfase_MraW_recog"/>
</dbReference>
<dbReference type="OrthoDB" id="9806637at2"/>
<dbReference type="GO" id="GO:0071424">
    <property type="term" value="F:rRNA (cytosine-N4-)-methyltransferase activity"/>
    <property type="evidence" value="ECO:0007669"/>
    <property type="project" value="UniProtKB-UniRule"/>
</dbReference>
<protein>
    <recommendedName>
        <fullName evidence="7">Ribosomal RNA small subunit methyltransferase H</fullName>
        <ecNumber evidence="7">2.1.1.199</ecNumber>
    </recommendedName>
    <alternativeName>
        <fullName evidence="7">16S rRNA m(4)C1402 methyltransferase</fullName>
    </alternativeName>
    <alternativeName>
        <fullName evidence="7">rRNA (cytosine-N(4)-)-methyltransferase RsmH</fullName>
    </alternativeName>
</protein>
<comment type="function">
    <text evidence="7">Specifically methylates the N4 position of cytidine in position 1402 (C1402) of 16S rRNA.</text>
</comment>
<dbReference type="InterPro" id="IPR029063">
    <property type="entry name" value="SAM-dependent_MTases_sf"/>
</dbReference>
<comment type="catalytic activity">
    <reaction evidence="7">
        <text>cytidine(1402) in 16S rRNA + S-adenosyl-L-methionine = N(4)-methylcytidine(1402) in 16S rRNA + S-adenosyl-L-homocysteine + H(+)</text>
        <dbReference type="Rhea" id="RHEA:42928"/>
        <dbReference type="Rhea" id="RHEA-COMP:10286"/>
        <dbReference type="Rhea" id="RHEA-COMP:10287"/>
        <dbReference type="ChEBI" id="CHEBI:15378"/>
        <dbReference type="ChEBI" id="CHEBI:57856"/>
        <dbReference type="ChEBI" id="CHEBI:59789"/>
        <dbReference type="ChEBI" id="CHEBI:74506"/>
        <dbReference type="ChEBI" id="CHEBI:82748"/>
        <dbReference type="EC" id="2.1.1.199"/>
    </reaction>
</comment>
<evidence type="ECO:0000256" key="7">
    <source>
        <dbReference type="HAMAP-Rule" id="MF_01007"/>
    </source>
</evidence>
<dbReference type="NCBIfam" id="TIGR00006">
    <property type="entry name" value="16S rRNA (cytosine(1402)-N(4))-methyltransferase RsmH"/>
    <property type="match status" value="1"/>
</dbReference>
<dbReference type="FunFam" id="1.10.150.170:FF:000001">
    <property type="entry name" value="Ribosomal RNA small subunit methyltransferase H"/>
    <property type="match status" value="1"/>
</dbReference>
<name>A0A1Y6CZR9_9GAMM</name>
<dbReference type="SUPFAM" id="SSF53335">
    <property type="entry name" value="S-adenosyl-L-methionine-dependent methyltransferases"/>
    <property type="match status" value="1"/>
</dbReference>
<dbReference type="EMBL" id="FXAM01000001">
    <property type="protein sequence ID" value="SMF93802.1"/>
    <property type="molecule type" value="Genomic_DNA"/>
</dbReference>
<dbReference type="Proteomes" id="UP000192923">
    <property type="component" value="Unassembled WGS sequence"/>
</dbReference>
<dbReference type="PANTHER" id="PTHR11265:SF0">
    <property type="entry name" value="12S RRNA N4-METHYLCYTIDINE METHYLTRANSFERASE"/>
    <property type="match status" value="1"/>
</dbReference>
<dbReference type="Pfam" id="PF01795">
    <property type="entry name" value="Methyltransf_5"/>
    <property type="match status" value="1"/>
</dbReference>
<feature type="binding site" evidence="7">
    <location>
        <position position="80"/>
    </location>
    <ligand>
        <name>S-adenosyl-L-methionine</name>
        <dbReference type="ChEBI" id="CHEBI:59789"/>
    </ligand>
</feature>
<evidence type="ECO:0000313" key="8">
    <source>
        <dbReference type="EMBL" id="SMF93802.1"/>
    </source>
</evidence>
<comment type="similarity">
    <text evidence="1 7">Belongs to the methyltransferase superfamily. RsmH family.</text>
</comment>
<evidence type="ECO:0000256" key="2">
    <source>
        <dbReference type="ARBA" id="ARBA00022490"/>
    </source>
</evidence>
<dbReference type="InterPro" id="IPR002903">
    <property type="entry name" value="RsmH"/>
</dbReference>
<dbReference type="EC" id="2.1.1.199" evidence="7"/>
<comment type="subcellular location">
    <subcellularLocation>
        <location evidence="7">Cytoplasm</location>
    </subcellularLocation>
</comment>
<gene>
    <name evidence="7" type="primary">rsmH</name>
    <name evidence="8" type="ORF">SAMN02949497_1094</name>
</gene>